<comment type="caution">
    <text evidence="2">The sequence shown here is derived from an EMBL/GenBank/DDBJ whole genome shotgun (WGS) entry which is preliminary data.</text>
</comment>
<evidence type="ECO:0000259" key="1">
    <source>
        <dbReference type="Pfam" id="PF13524"/>
    </source>
</evidence>
<dbReference type="PATRIC" id="fig|1117379.3.peg.3146"/>
<feature type="domain" description="Spore protein YkvP/CgeB glycosyl transferase-like" evidence="1">
    <location>
        <begin position="845"/>
        <end position="960"/>
    </location>
</feature>
<dbReference type="AlphaFoldDB" id="K6DEK3"/>
<dbReference type="Gene3D" id="3.40.50.2000">
    <property type="entry name" value="Glycogen Phosphorylase B"/>
    <property type="match status" value="1"/>
</dbReference>
<dbReference type="OrthoDB" id="7019976at2"/>
<reference evidence="2 3" key="1">
    <citation type="journal article" date="2012" name="Front. Microbiol.">
        <title>Redundancy and modularity in membrane-associated dissimilatory nitrate reduction in Bacillus.</title>
        <authorList>
            <person name="Heylen K."/>
            <person name="Keltjens J."/>
        </authorList>
    </citation>
    <scope>NUCLEOTIDE SEQUENCE [LARGE SCALE GENOMIC DNA]</scope>
    <source>
        <strain evidence="3">LMG 21833T</strain>
    </source>
</reference>
<evidence type="ECO:0000313" key="3">
    <source>
        <dbReference type="Proteomes" id="UP000006316"/>
    </source>
</evidence>
<name>K6DEK3_9BACI</name>
<dbReference type="STRING" id="1117379.BABA_15227"/>
<protein>
    <recommendedName>
        <fullName evidence="1">Spore protein YkvP/CgeB glycosyl transferase-like domain-containing protein</fullName>
    </recommendedName>
</protein>
<dbReference type="Proteomes" id="UP000006316">
    <property type="component" value="Unassembled WGS sequence"/>
</dbReference>
<gene>
    <name evidence="2" type="ORF">BABA_15227</name>
</gene>
<organism evidence="2 3">
    <name type="scientific">Neobacillus bataviensis LMG 21833</name>
    <dbReference type="NCBI Taxonomy" id="1117379"/>
    <lineage>
        <taxon>Bacteria</taxon>
        <taxon>Bacillati</taxon>
        <taxon>Bacillota</taxon>
        <taxon>Bacilli</taxon>
        <taxon>Bacillales</taxon>
        <taxon>Bacillaceae</taxon>
        <taxon>Neobacillus</taxon>
    </lineage>
</organism>
<dbReference type="EMBL" id="AJLS01000115">
    <property type="protein sequence ID" value="EKN66473.1"/>
    <property type="molecule type" value="Genomic_DNA"/>
</dbReference>
<dbReference type="eggNOG" id="COG4641">
    <property type="taxonomic scope" value="Bacteria"/>
</dbReference>
<dbReference type="RefSeq" id="WP_007086041.1">
    <property type="nucleotide sequence ID" value="NZ_AJLS01000115.1"/>
</dbReference>
<dbReference type="Pfam" id="PF13524">
    <property type="entry name" value="Glyco_trans_1_2"/>
    <property type="match status" value="1"/>
</dbReference>
<proteinExistence type="predicted"/>
<dbReference type="SUPFAM" id="SSF53756">
    <property type="entry name" value="UDP-Glycosyltransferase/glycogen phosphorylase"/>
    <property type="match status" value="1"/>
</dbReference>
<evidence type="ECO:0000313" key="2">
    <source>
        <dbReference type="EMBL" id="EKN66473.1"/>
    </source>
</evidence>
<accession>K6DEK3</accession>
<keyword evidence="3" id="KW-1185">Reference proteome</keyword>
<sequence length="1178" mass="136660">MISSISKKVEQINKTRTWLNQTQMTQFERKTVEEIGSSGWYKQANAPITFDQETNTFYSELPKGKHIYLSYKEQNTKFSISPEHADLNLQTGETYRVSIKGQKDKDVSISLFAIFFQNGNRVVDQVIPFNEEMKMTIPNGINGVRLAVKIAGSGTFKIDAIQIGDIVVWGQDSVEKASFSRIEHTNWYMPVEKNVSFNRDNSSFYIDLEKGKHIYLPHKEANSAFSGTPQNPIAITEDGTFRILFEGQKDAQLDVKLFVVFYNENNEKIDTHQVDLNHKRLIMPDQEAKNIRLAIRVQGTGTLTLSTVAISGVGYWLPNKLKAAISSFPKFDYVFNIDKSNLYGLFQDNKILVHSEANCFESKLEAKQYRYLSYLDDSELNERPNETLLVPKVKHYYEIHPTAETYGNVNLELFIHCYKNGKRISLKQVPFHQLSIISFSADVTDVKFALRVNGTGLFQEVSVHLNEKKIEITNEVTVELNKENWFPSNKLLTLQDQEDGLLIDSTAGDKRGYASYKEKNNSYSIPPISHLLSIKKDAVYEVVLNATVPEDVQFIPMVVEYMGELKGEVYQFRLNTENTFRFHPETTDIRLALRIGGTGKIKLEQFTIKEMMVQPDTDRRKFVSNREPYELQLVKPKPLKKLKMAVIFDVFTTASFAEECELITFTPTNWLETLTSNKPDLLMVESAWVGNGGSWNKLVGYYGEENMKPLFSLIKWCNENNIPTVFWNKEDPVHFNRFIKTAVKFDYIFTTDERMIPNYKELAGHEQVYALPFAAQPAIHNPIKIVDERENKACFAGSYYRHHEDRARDMDRVLNCAAKYGLDIYDRNYEKNLKGLMPNHMFPERFNENIKGSLKYYEIDKAYKGYKVMINVNTVKDSPTMFSRRVFEGLACGTPTISTYAKGVEVIFGDLINISENEQEIDQAFRVLLNDEKEYRQKSMLGIREVLSKHTYTERLKFICEMVGLPVTYQLPKVTVIALIHSKQEFFRVLEQFTSQQYESKELYMLVDTFDGYLELFRKYNTKSVKTFIRSYMHKYQNMLEWIDTPYMTYFDIHDYYGEHYLSDLMLATTFTDSDFIGKSTYYEYDAKVQSLREQNHHHEYEFVTSLRPAAAIVKTEVFSKESLETVLEKVENGSDFASYLKYGKQLFSNDKYNYVSNAFKNNDKQQIDREMIKQIQI</sequence>
<dbReference type="InterPro" id="IPR055259">
    <property type="entry name" value="YkvP/CgeB_Glyco_trans-like"/>
</dbReference>